<evidence type="ECO:0000313" key="10">
    <source>
        <dbReference type="Proteomes" id="UP000306102"/>
    </source>
</evidence>
<dbReference type="InterPro" id="IPR036047">
    <property type="entry name" value="F-box-like_dom_sf"/>
</dbReference>
<keyword evidence="3 5" id="KW-1133">Transmembrane helix</keyword>
<evidence type="ECO:0000313" key="9">
    <source>
        <dbReference type="EMBL" id="THG06096.1"/>
    </source>
</evidence>
<proteinExistence type="predicted"/>
<evidence type="ECO:0008006" key="11">
    <source>
        <dbReference type="Google" id="ProtNLM"/>
    </source>
</evidence>
<dbReference type="InterPro" id="IPR051987">
    <property type="entry name" value="Sigma-2_receptor-like"/>
</dbReference>
<keyword evidence="4 5" id="KW-0472">Membrane</keyword>
<evidence type="ECO:0000259" key="7">
    <source>
        <dbReference type="PROSITE" id="PS50181"/>
    </source>
</evidence>
<dbReference type="GO" id="GO:0005783">
    <property type="term" value="C:endoplasmic reticulum"/>
    <property type="evidence" value="ECO:0007669"/>
    <property type="project" value="TreeGrafter"/>
</dbReference>
<evidence type="ECO:0000256" key="1">
    <source>
        <dbReference type="ARBA" id="ARBA00004141"/>
    </source>
</evidence>
<reference evidence="9 10" key="1">
    <citation type="journal article" date="2018" name="Proc. Natl. Acad. Sci. U.S.A.">
        <title>Draft genome sequence of Camellia sinensis var. sinensis provides insights into the evolution of the tea genome and tea quality.</title>
        <authorList>
            <person name="Wei C."/>
            <person name="Yang H."/>
            <person name="Wang S."/>
            <person name="Zhao J."/>
            <person name="Liu C."/>
            <person name="Gao L."/>
            <person name="Xia E."/>
            <person name="Lu Y."/>
            <person name="Tai Y."/>
            <person name="She G."/>
            <person name="Sun J."/>
            <person name="Cao H."/>
            <person name="Tong W."/>
            <person name="Gao Q."/>
            <person name="Li Y."/>
            <person name="Deng W."/>
            <person name="Jiang X."/>
            <person name="Wang W."/>
            <person name="Chen Q."/>
            <person name="Zhang S."/>
            <person name="Li H."/>
            <person name="Wu J."/>
            <person name="Wang P."/>
            <person name="Li P."/>
            <person name="Shi C."/>
            <person name="Zheng F."/>
            <person name="Jian J."/>
            <person name="Huang B."/>
            <person name="Shan D."/>
            <person name="Shi M."/>
            <person name="Fang C."/>
            <person name="Yue Y."/>
            <person name="Li F."/>
            <person name="Li D."/>
            <person name="Wei S."/>
            <person name="Han B."/>
            <person name="Jiang C."/>
            <person name="Yin Y."/>
            <person name="Xia T."/>
            <person name="Zhang Z."/>
            <person name="Bennetzen J.L."/>
            <person name="Zhao S."/>
            <person name="Wan X."/>
        </authorList>
    </citation>
    <scope>NUCLEOTIDE SEQUENCE [LARGE SCALE GENOMIC DNA]</scope>
    <source>
        <strain evidence="10">cv. Shuchazao</strain>
        <tissue evidence="9">Leaf</tissue>
    </source>
</reference>
<evidence type="ECO:0000256" key="3">
    <source>
        <dbReference type="ARBA" id="ARBA00022989"/>
    </source>
</evidence>
<dbReference type="STRING" id="542762.A0A4S4DUA8"/>
<feature type="domain" description="F-box" evidence="7">
    <location>
        <begin position="324"/>
        <end position="360"/>
    </location>
</feature>
<accession>A0A4S4DUA8</accession>
<gene>
    <name evidence="9" type="ORF">TEA_008920</name>
</gene>
<evidence type="ECO:0000256" key="6">
    <source>
        <dbReference type="SAM" id="Phobius"/>
    </source>
</evidence>
<dbReference type="Gene3D" id="1.25.40.10">
    <property type="entry name" value="Tetratricopeptide repeat domain"/>
    <property type="match status" value="1"/>
</dbReference>
<dbReference type="InterPro" id="IPR011990">
    <property type="entry name" value="TPR-like_helical_dom_sf"/>
</dbReference>
<comment type="subcellular location">
    <subcellularLocation>
        <location evidence="1">Membrane</location>
        <topology evidence="1">Multi-pass membrane protein</topology>
    </subcellularLocation>
</comment>
<protein>
    <recommendedName>
        <fullName evidence="11">F-box domain-containing protein</fullName>
    </recommendedName>
</protein>
<keyword evidence="2 5" id="KW-0812">Transmembrane</keyword>
<dbReference type="PANTHER" id="PTHR31204:SF1">
    <property type="entry name" value="SIGMA INTRACELLULAR RECEPTOR 2"/>
    <property type="match status" value="1"/>
</dbReference>
<dbReference type="Pfam" id="PF05241">
    <property type="entry name" value="EBP"/>
    <property type="match status" value="1"/>
</dbReference>
<evidence type="ECO:0000259" key="8">
    <source>
        <dbReference type="PROSITE" id="PS51751"/>
    </source>
</evidence>
<sequence>MGVLIKLIDAALLFFFLVVILAAPAFDARVCFPSKFFPNFLVDFNLWFTSEYGDYLLIEKPSFFVGLIWLELLFQWPLAIANVYAILVGGKLWFNSTCLVYGVSVFTRMMGDFSIEVMEENRDASQEAKVQGKLEEAIEQLTQAILLNPTSAIMYSGSLIAIALAEVFFEELYHALGQHSWGHKRKATIKDKGGNKRTYTMEVEEEEETDDDELDTVEIASVIHAIYGRSATILCLDPDSIHHLLRIAGLGVGVFLLLARRISVPKVDSWNVVHCGFDGKIALLCVAVVVLVVVVFFFFPDLFVLGILLEFVMERSLKKTINTFDRLTNLPDNIIHDILSLLRISDIACVSTLSRRLRQLCFSVPSSNISVDRFLKTPIEQQKYNNFTAYIERFWQLRSNNREYLHCLRIANLHRDLNHDMDFRIVTWIYNATMCHVQELDLDIVVYNTCCLPFFTLNCTSLWVLKLGLHSFPLKLPNAEFNSLQDLSLKSFRIVDPLLGE</sequence>
<dbReference type="InterPro" id="IPR001810">
    <property type="entry name" value="F-box_dom"/>
</dbReference>
<dbReference type="AlphaFoldDB" id="A0A4S4DUA8"/>
<evidence type="ECO:0000256" key="4">
    <source>
        <dbReference type="ARBA" id="ARBA00023136"/>
    </source>
</evidence>
<dbReference type="Proteomes" id="UP000306102">
    <property type="component" value="Unassembled WGS sequence"/>
</dbReference>
<feature type="transmembrane region" description="Helical" evidence="6">
    <location>
        <begin position="63"/>
        <end position="85"/>
    </location>
</feature>
<name>A0A4S4DUA8_CAMSN</name>
<dbReference type="GO" id="GO:0016020">
    <property type="term" value="C:membrane"/>
    <property type="evidence" value="ECO:0007669"/>
    <property type="project" value="UniProtKB-SubCell"/>
</dbReference>
<comment type="caution">
    <text evidence="9">The sequence shown here is derived from an EMBL/GenBank/DDBJ whole genome shotgun (WGS) entry which is preliminary data.</text>
</comment>
<evidence type="ECO:0000256" key="2">
    <source>
        <dbReference type="ARBA" id="ARBA00022692"/>
    </source>
</evidence>
<dbReference type="PANTHER" id="PTHR31204">
    <property type="entry name" value="SIGMA INTRACELLULAR RECEPTOR 2"/>
    <property type="match status" value="1"/>
</dbReference>
<dbReference type="SUPFAM" id="SSF81383">
    <property type="entry name" value="F-box domain"/>
    <property type="match status" value="1"/>
</dbReference>
<feature type="domain" description="EXPERA" evidence="8">
    <location>
        <begin position="8"/>
        <end position="147"/>
    </location>
</feature>
<dbReference type="InterPro" id="IPR033118">
    <property type="entry name" value="EXPERA"/>
</dbReference>
<feature type="transmembrane region" description="Helical" evidence="6">
    <location>
        <begin position="281"/>
        <end position="309"/>
    </location>
</feature>
<dbReference type="PROSITE" id="PS50181">
    <property type="entry name" value="FBOX"/>
    <property type="match status" value="1"/>
</dbReference>
<dbReference type="PROSITE" id="PS51751">
    <property type="entry name" value="EXPERA"/>
    <property type="match status" value="1"/>
</dbReference>
<dbReference type="EMBL" id="SDRB02010501">
    <property type="protein sequence ID" value="THG06096.1"/>
    <property type="molecule type" value="Genomic_DNA"/>
</dbReference>
<keyword evidence="10" id="KW-1185">Reference proteome</keyword>
<evidence type="ECO:0000256" key="5">
    <source>
        <dbReference type="PROSITE-ProRule" id="PRU01087"/>
    </source>
</evidence>
<dbReference type="Pfam" id="PF00646">
    <property type="entry name" value="F-box"/>
    <property type="match status" value="1"/>
</dbReference>
<organism evidence="9 10">
    <name type="scientific">Camellia sinensis var. sinensis</name>
    <name type="common">China tea</name>
    <dbReference type="NCBI Taxonomy" id="542762"/>
    <lineage>
        <taxon>Eukaryota</taxon>
        <taxon>Viridiplantae</taxon>
        <taxon>Streptophyta</taxon>
        <taxon>Embryophyta</taxon>
        <taxon>Tracheophyta</taxon>
        <taxon>Spermatophyta</taxon>
        <taxon>Magnoliopsida</taxon>
        <taxon>eudicotyledons</taxon>
        <taxon>Gunneridae</taxon>
        <taxon>Pentapetalae</taxon>
        <taxon>asterids</taxon>
        <taxon>Ericales</taxon>
        <taxon>Theaceae</taxon>
        <taxon>Camellia</taxon>
    </lineage>
</organism>